<accession>A0A174NIK2</accession>
<dbReference type="InterPro" id="IPR003439">
    <property type="entry name" value="ABC_transporter-like_ATP-bd"/>
</dbReference>
<dbReference type="SMART" id="SM00382">
    <property type="entry name" value="AAA"/>
    <property type="match status" value="1"/>
</dbReference>
<sequence>MGLIVENLTFGYRCFPVLKGVDFSVEMGNLVCMLGKNGAGKSTLFRCILGLLKGYHGKIMADGVDLRTLKEKELARKIAYIPQNHDQAFAFSVLDMVMMGTTSSIQGLKSPGREQREAAFDALKTMRIEAMAERSYAHLSGGEQQLVLIARAIAQQAGILIMDEPCANLDYGNQARVMEELKRLAGEGYLIVQSTHSPDQAFLYADQAAVLSDGVIKAFGKPEEVLTESLLETMYGIPVRLIDAGDTGRKLCMPDRVKGE</sequence>
<keyword evidence="1" id="KW-0813">Transport</keyword>
<keyword evidence="3" id="KW-0067">ATP-binding</keyword>
<evidence type="ECO:0000256" key="3">
    <source>
        <dbReference type="ARBA" id="ARBA00022840"/>
    </source>
</evidence>
<dbReference type="PROSITE" id="PS00211">
    <property type="entry name" value="ABC_TRANSPORTER_1"/>
    <property type="match status" value="1"/>
</dbReference>
<dbReference type="PROSITE" id="PS50893">
    <property type="entry name" value="ABC_TRANSPORTER_2"/>
    <property type="match status" value="1"/>
</dbReference>
<organism evidence="5 6">
    <name type="scientific">Hungatella hathewayi</name>
    <dbReference type="NCBI Taxonomy" id="154046"/>
    <lineage>
        <taxon>Bacteria</taxon>
        <taxon>Bacillati</taxon>
        <taxon>Bacillota</taxon>
        <taxon>Clostridia</taxon>
        <taxon>Lachnospirales</taxon>
        <taxon>Lachnospiraceae</taxon>
        <taxon>Hungatella</taxon>
    </lineage>
</organism>
<dbReference type="Gene3D" id="3.40.50.300">
    <property type="entry name" value="P-loop containing nucleotide triphosphate hydrolases"/>
    <property type="match status" value="1"/>
</dbReference>
<dbReference type="PANTHER" id="PTHR42734:SF19">
    <property type="entry name" value="IRON COMPOUNDS ABC TRANSPORTER, ATP-BINDING PROTEIN"/>
    <property type="match status" value="1"/>
</dbReference>
<dbReference type="InterPro" id="IPR027417">
    <property type="entry name" value="P-loop_NTPase"/>
</dbReference>
<dbReference type="AlphaFoldDB" id="A0A174NIK2"/>
<evidence type="ECO:0000259" key="4">
    <source>
        <dbReference type="PROSITE" id="PS50893"/>
    </source>
</evidence>
<reference evidence="5 6" key="1">
    <citation type="submission" date="2015-09" db="EMBL/GenBank/DDBJ databases">
        <authorList>
            <consortium name="Pathogen Informatics"/>
        </authorList>
    </citation>
    <scope>NUCLEOTIDE SEQUENCE [LARGE SCALE GENOMIC DNA]</scope>
    <source>
        <strain evidence="5 6">2789STDY5608850</strain>
    </source>
</reference>
<dbReference type="GO" id="GO:0005524">
    <property type="term" value="F:ATP binding"/>
    <property type="evidence" value="ECO:0007669"/>
    <property type="project" value="UniProtKB-KW"/>
</dbReference>
<evidence type="ECO:0000313" key="6">
    <source>
        <dbReference type="Proteomes" id="UP000095651"/>
    </source>
</evidence>
<dbReference type="GO" id="GO:0016887">
    <property type="term" value="F:ATP hydrolysis activity"/>
    <property type="evidence" value="ECO:0007669"/>
    <property type="project" value="InterPro"/>
</dbReference>
<proteinExistence type="predicted"/>
<gene>
    <name evidence="5" type="ORF">ERS852407_06073</name>
</gene>
<dbReference type="EMBL" id="CYZE01000037">
    <property type="protein sequence ID" value="CUP48403.1"/>
    <property type="molecule type" value="Genomic_DNA"/>
</dbReference>
<dbReference type="FunFam" id="3.40.50.300:FF:000134">
    <property type="entry name" value="Iron-enterobactin ABC transporter ATP-binding protein"/>
    <property type="match status" value="1"/>
</dbReference>
<evidence type="ECO:0000313" key="5">
    <source>
        <dbReference type="EMBL" id="CUP48403.1"/>
    </source>
</evidence>
<dbReference type="InterPro" id="IPR003593">
    <property type="entry name" value="AAA+_ATPase"/>
</dbReference>
<dbReference type="PANTHER" id="PTHR42734">
    <property type="entry name" value="METAL TRANSPORT SYSTEM ATP-BINDING PROTEIN TM_0124-RELATED"/>
    <property type="match status" value="1"/>
</dbReference>
<feature type="domain" description="ABC transporter" evidence="4">
    <location>
        <begin position="3"/>
        <end position="238"/>
    </location>
</feature>
<evidence type="ECO:0000256" key="1">
    <source>
        <dbReference type="ARBA" id="ARBA00022448"/>
    </source>
</evidence>
<dbReference type="InterPro" id="IPR050153">
    <property type="entry name" value="Metal_Ion_Import_ABC"/>
</dbReference>
<dbReference type="Proteomes" id="UP000095651">
    <property type="component" value="Unassembled WGS sequence"/>
</dbReference>
<dbReference type="InterPro" id="IPR017871">
    <property type="entry name" value="ABC_transporter-like_CS"/>
</dbReference>
<keyword evidence="2" id="KW-0547">Nucleotide-binding</keyword>
<dbReference type="CDD" id="cd03214">
    <property type="entry name" value="ABC_Iron-Siderophores_B12_Hemin"/>
    <property type="match status" value="1"/>
</dbReference>
<dbReference type="Pfam" id="PF00005">
    <property type="entry name" value="ABC_tran"/>
    <property type="match status" value="1"/>
</dbReference>
<evidence type="ECO:0000256" key="2">
    <source>
        <dbReference type="ARBA" id="ARBA00022741"/>
    </source>
</evidence>
<protein>
    <submittedName>
        <fullName evidence="5">ABC transporter</fullName>
    </submittedName>
</protein>
<dbReference type="SUPFAM" id="SSF52540">
    <property type="entry name" value="P-loop containing nucleoside triphosphate hydrolases"/>
    <property type="match status" value="1"/>
</dbReference>
<name>A0A174NIK2_9FIRM</name>
<dbReference type="RefSeq" id="WP_055660922.1">
    <property type="nucleotide sequence ID" value="NZ_CABIXC010000037.1"/>
</dbReference>